<organism evidence="2 3">
    <name type="scientific">Nonomuraea terrae</name>
    <dbReference type="NCBI Taxonomy" id="2530383"/>
    <lineage>
        <taxon>Bacteria</taxon>
        <taxon>Bacillati</taxon>
        <taxon>Actinomycetota</taxon>
        <taxon>Actinomycetes</taxon>
        <taxon>Streptosporangiales</taxon>
        <taxon>Streptosporangiaceae</taxon>
        <taxon>Nonomuraea</taxon>
    </lineage>
</organism>
<feature type="region of interest" description="Disordered" evidence="1">
    <location>
        <begin position="122"/>
        <end position="146"/>
    </location>
</feature>
<gene>
    <name evidence="2" type="ORF">E1286_05080</name>
</gene>
<reference evidence="2 3" key="1">
    <citation type="submission" date="2019-03" db="EMBL/GenBank/DDBJ databases">
        <title>Draft genome sequences of novel Actinobacteria.</title>
        <authorList>
            <person name="Sahin N."/>
            <person name="Ay H."/>
            <person name="Saygin H."/>
        </authorList>
    </citation>
    <scope>NUCLEOTIDE SEQUENCE [LARGE SCALE GENOMIC DNA]</scope>
    <source>
        <strain evidence="2 3">CH32</strain>
    </source>
</reference>
<dbReference type="RefSeq" id="WP_132609165.1">
    <property type="nucleotide sequence ID" value="NZ_SMKQ01000008.1"/>
</dbReference>
<protein>
    <submittedName>
        <fullName evidence="2">Uncharacterized protein</fullName>
    </submittedName>
</protein>
<comment type="caution">
    <text evidence="2">The sequence shown here is derived from an EMBL/GenBank/DDBJ whole genome shotgun (WGS) entry which is preliminary data.</text>
</comment>
<keyword evidence="3" id="KW-1185">Reference proteome</keyword>
<evidence type="ECO:0000313" key="3">
    <source>
        <dbReference type="Proteomes" id="UP000295302"/>
    </source>
</evidence>
<evidence type="ECO:0000256" key="1">
    <source>
        <dbReference type="SAM" id="MobiDB-lite"/>
    </source>
</evidence>
<evidence type="ECO:0000313" key="2">
    <source>
        <dbReference type="EMBL" id="TDD54566.1"/>
    </source>
</evidence>
<accession>A0A4R4Z9B3</accession>
<dbReference type="OrthoDB" id="4333052at2"/>
<sequence length="203" mass="23009">MADDLRQRIAEAIANAECEKQPRCADCMADAVMSVVEDEALDRMTEHFVNETKVRSMDFRNGMSMDLEPARELAAVWVGCARGMLGDAPNYTETKVTYTVSLAGEVEEYAFTLQRVGKLTPHEARQRAERERDEWRERAERAGTERDELRSLIRPLTYATPCEYDHDDHCQAHSLHSRPCPHARAQELLAALDALPEETTDGQ</sequence>
<dbReference type="AlphaFoldDB" id="A0A4R4Z9B3"/>
<dbReference type="EMBL" id="SMKQ01000008">
    <property type="protein sequence ID" value="TDD54566.1"/>
    <property type="molecule type" value="Genomic_DNA"/>
</dbReference>
<proteinExistence type="predicted"/>
<name>A0A4R4Z9B3_9ACTN</name>
<dbReference type="Proteomes" id="UP000295302">
    <property type="component" value="Unassembled WGS sequence"/>
</dbReference>